<gene>
    <name evidence="1" type="ORF">QBC41DRAFT_71914</name>
</gene>
<proteinExistence type="predicted"/>
<evidence type="ECO:0000313" key="1">
    <source>
        <dbReference type="EMBL" id="KAK0674134.1"/>
    </source>
</evidence>
<dbReference type="AlphaFoldDB" id="A0AA39ZMX7"/>
<reference evidence="1" key="1">
    <citation type="submission" date="2023-06" db="EMBL/GenBank/DDBJ databases">
        <title>Genome-scale phylogeny and comparative genomics of the fungal order Sordariales.</title>
        <authorList>
            <consortium name="Lawrence Berkeley National Laboratory"/>
            <person name="Hensen N."/>
            <person name="Bonometti L."/>
            <person name="Westerberg I."/>
            <person name="Brannstrom I.O."/>
            <person name="Guillou S."/>
            <person name="Cros-Aarteil S."/>
            <person name="Calhoun S."/>
            <person name="Haridas S."/>
            <person name="Kuo A."/>
            <person name="Mondo S."/>
            <person name="Pangilinan J."/>
            <person name="Riley R."/>
            <person name="Labutti K."/>
            <person name="Andreopoulos B."/>
            <person name="Lipzen A."/>
            <person name="Chen C."/>
            <person name="Yanf M."/>
            <person name="Daum C."/>
            <person name="Ng V."/>
            <person name="Clum A."/>
            <person name="Steindorff A."/>
            <person name="Ohm R."/>
            <person name="Martin F."/>
            <person name="Silar P."/>
            <person name="Natvig D."/>
            <person name="Lalanne C."/>
            <person name="Gautier V."/>
            <person name="Ament-Velasquez S.L."/>
            <person name="Kruys A."/>
            <person name="Hutchinson M.I."/>
            <person name="Powell A.J."/>
            <person name="Barry K."/>
            <person name="Miller A.N."/>
            <person name="Grigoriev I.V."/>
            <person name="Debuchy R."/>
            <person name="Gladieux P."/>
            <person name="Thoren M.H."/>
            <person name="Johannesson H."/>
        </authorList>
    </citation>
    <scope>NUCLEOTIDE SEQUENCE</scope>
    <source>
        <strain evidence="1">CBS 307.81</strain>
    </source>
</reference>
<comment type="caution">
    <text evidence="1">The sequence shown here is derived from an EMBL/GenBank/DDBJ whole genome shotgun (WGS) entry which is preliminary data.</text>
</comment>
<organism evidence="1 2">
    <name type="scientific">Cercophora samala</name>
    <dbReference type="NCBI Taxonomy" id="330535"/>
    <lineage>
        <taxon>Eukaryota</taxon>
        <taxon>Fungi</taxon>
        <taxon>Dikarya</taxon>
        <taxon>Ascomycota</taxon>
        <taxon>Pezizomycotina</taxon>
        <taxon>Sordariomycetes</taxon>
        <taxon>Sordariomycetidae</taxon>
        <taxon>Sordariales</taxon>
        <taxon>Lasiosphaeriaceae</taxon>
        <taxon>Cercophora</taxon>
    </lineage>
</organism>
<sequence length="115" mass="13378">MPLPVMMLTTCYPLFTSCYTMNGWPFRPVYDQERHRNGVSVDRERNGPLLCMMALYGRNDRRFLFFSSSIGARILSFQTFKKKHAPLLDLIIFWTMANICGGGLSKERMSRRCVL</sequence>
<accession>A0AA39ZMX7</accession>
<evidence type="ECO:0000313" key="2">
    <source>
        <dbReference type="Proteomes" id="UP001174997"/>
    </source>
</evidence>
<protein>
    <submittedName>
        <fullName evidence="1">Uncharacterized protein</fullName>
    </submittedName>
</protein>
<name>A0AA39ZMX7_9PEZI</name>
<dbReference type="EMBL" id="JAULSY010000003">
    <property type="protein sequence ID" value="KAK0674134.1"/>
    <property type="molecule type" value="Genomic_DNA"/>
</dbReference>
<dbReference type="Proteomes" id="UP001174997">
    <property type="component" value="Unassembled WGS sequence"/>
</dbReference>
<keyword evidence="2" id="KW-1185">Reference proteome</keyword>